<dbReference type="InParanoid" id="T1I497"/>
<dbReference type="VEuPathDB" id="VectorBase:RPRC011116"/>
<organism evidence="1 2">
    <name type="scientific">Rhodnius prolixus</name>
    <name type="common">Triatomid bug</name>
    <dbReference type="NCBI Taxonomy" id="13249"/>
    <lineage>
        <taxon>Eukaryota</taxon>
        <taxon>Metazoa</taxon>
        <taxon>Ecdysozoa</taxon>
        <taxon>Arthropoda</taxon>
        <taxon>Hexapoda</taxon>
        <taxon>Insecta</taxon>
        <taxon>Pterygota</taxon>
        <taxon>Neoptera</taxon>
        <taxon>Paraneoptera</taxon>
        <taxon>Hemiptera</taxon>
        <taxon>Heteroptera</taxon>
        <taxon>Panheteroptera</taxon>
        <taxon>Cimicomorpha</taxon>
        <taxon>Reduviidae</taxon>
        <taxon>Triatominae</taxon>
        <taxon>Rhodnius</taxon>
    </lineage>
</organism>
<evidence type="ECO:0000313" key="2">
    <source>
        <dbReference type="Proteomes" id="UP000015103"/>
    </source>
</evidence>
<keyword evidence="2" id="KW-1185">Reference proteome</keyword>
<name>T1I497_RHOPR</name>
<dbReference type="EMBL" id="ACPB03010340">
    <property type="status" value="NOT_ANNOTATED_CDS"/>
    <property type="molecule type" value="Genomic_DNA"/>
</dbReference>
<sequence length="98" mass="11225">MALRGIMLKIHTKITSKRTESGFEVTFKIEIPWNVLSAEMTEATLWLYSKKGTNLNRCKFYSKTCGSSNDDFTFITTDSSDFKGIIRRFLEGVEGKEQ</sequence>
<proteinExistence type="predicted"/>
<dbReference type="Proteomes" id="UP000015103">
    <property type="component" value="Unassembled WGS sequence"/>
</dbReference>
<dbReference type="HOGENOM" id="CLU_2336198_0_0_1"/>
<protein>
    <submittedName>
        <fullName evidence="1">Uncharacterized protein</fullName>
    </submittedName>
</protein>
<accession>T1I497</accession>
<evidence type="ECO:0000313" key="1">
    <source>
        <dbReference type="EnsemblMetazoa" id="RPRC011116-PA"/>
    </source>
</evidence>
<reference evidence="1" key="1">
    <citation type="submission" date="2015-05" db="UniProtKB">
        <authorList>
            <consortium name="EnsemblMetazoa"/>
        </authorList>
    </citation>
    <scope>IDENTIFICATION</scope>
</reference>
<dbReference type="EnsemblMetazoa" id="RPRC011116-RA">
    <property type="protein sequence ID" value="RPRC011116-PA"/>
    <property type="gene ID" value="RPRC011116"/>
</dbReference>
<dbReference type="AlphaFoldDB" id="T1I497"/>